<dbReference type="EMBL" id="CAXLJM020000111">
    <property type="protein sequence ID" value="CAL8136164.1"/>
    <property type="molecule type" value="Genomic_DNA"/>
</dbReference>
<comment type="caution">
    <text evidence="1">The sequence shown here is derived from an EMBL/GenBank/DDBJ whole genome shotgun (WGS) entry which is preliminary data.</text>
</comment>
<name>A0ABP1RUW9_9HEXA</name>
<proteinExistence type="predicted"/>
<sequence length="63" mass="7003">MKMVLGRLGSSTLEEINLHNSTTQRFRLRPVPSNKYSIQASIYLPGVRILANVFNAVSGILET</sequence>
<accession>A0ABP1RUW9</accession>
<evidence type="ECO:0000313" key="1">
    <source>
        <dbReference type="EMBL" id="CAL8136164.1"/>
    </source>
</evidence>
<reference evidence="1 2" key="1">
    <citation type="submission" date="2024-08" db="EMBL/GenBank/DDBJ databases">
        <authorList>
            <person name="Cucini C."/>
            <person name="Frati F."/>
        </authorList>
    </citation>
    <scope>NUCLEOTIDE SEQUENCE [LARGE SCALE GENOMIC DNA]</scope>
</reference>
<dbReference type="Proteomes" id="UP001642540">
    <property type="component" value="Unassembled WGS sequence"/>
</dbReference>
<gene>
    <name evidence="1" type="ORF">ODALV1_LOCUS26312</name>
</gene>
<keyword evidence="2" id="KW-1185">Reference proteome</keyword>
<organism evidence="1 2">
    <name type="scientific">Orchesella dallaii</name>
    <dbReference type="NCBI Taxonomy" id="48710"/>
    <lineage>
        <taxon>Eukaryota</taxon>
        <taxon>Metazoa</taxon>
        <taxon>Ecdysozoa</taxon>
        <taxon>Arthropoda</taxon>
        <taxon>Hexapoda</taxon>
        <taxon>Collembola</taxon>
        <taxon>Entomobryomorpha</taxon>
        <taxon>Entomobryoidea</taxon>
        <taxon>Orchesellidae</taxon>
        <taxon>Orchesellinae</taxon>
        <taxon>Orchesella</taxon>
    </lineage>
</organism>
<evidence type="ECO:0000313" key="2">
    <source>
        <dbReference type="Proteomes" id="UP001642540"/>
    </source>
</evidence>
<protein>
    <submittedName>
        <fullName evidence="1">Uncharacterized protein</fullName>
    </submittedName>
</protein>